<evidence type="ECO:0000313" key="1">
    <source>
        <dbReference type="EMBL" id="CAE14731.1"/>
    </source>
</evidence>
<name>Q6NDZ9_9CAUD</name>
<gene>
    <name evidence="1" type="ORF">LE1-0044</name>
</gene>
<reference evidence="2" key="1">
    <citation type="journal article" date="2000" name="J. Bacteriol.">
        <title>The LE1 bacteriophage replicates as a plasmid within Leptospira biflexa: construction of an L. biflexa-Escherichia coli shuttle vector.</title>
        <authorList>
            <person name="Saint Girons I."/>
            <person name="Bourhy P."/>
            <person name="Ottone C."/>
            <person name="Picardeau M."/>
            <person name="Yelton D."/>
            <person name="Hendrix R.W."/>
            <person name="Glaser P."/>
            <person name="Charon N."/>
        </authorList>
    </citation>
    <scope>NUCLEOTIDE SEQUENCE [LARGE SCALE GENOMIC DNA]</scope>
</reference>
<dbReference type="Proteomes" id="UP000509470">
    <property type="component" value="Segment"/>
</dbReference>
<sequence>MDKASIPSENQLIYIKNACKMSPLLPLSLPMSTAYAPRTFLAYFSNIMAYIVGAGVRLTNWKPGSRIRTLVEAIALQLSRGDAEFFAGYQYARDNACYDSFNFGLLPGNKATGYIRYNHTGHTSNIDIPVFAISLFGITYKTIQPATLLVGDTSVDIDIIADELGTKGNLVPLEIDTDQGKGEIYNPIDPNAILTYDRIFNPVNITGGTDQESEESRQARWQEFITNLARSTLSGIRSAVRSVPGVVDSFVTENINPYTGDPETGWINVYISDGTGSVDPLIVAAVRNKIDGIESTDELGYRAGGTTLFVGNILIQAVNVDYELDVLLTSSVSNSTFKSLVETSISNAVNRLSNGSDVLLDLMRAAALNSHPDILRIRFITPTSDVSVPSGSLPKIGGTGGGTITNSAIDRIPRP</sequence>
<accession>Q6NDZ9</accession>
<protein>
    <submittedName>
        <fullName evidence="1">Uncharacterized protein</fullName>
    </submittedName>
</protein>
<organism evidence="1 2">
    <name type="scientific">Leptospira phage LE1</name>
    <dbReference type="NCBI Taxonomy" id="137511"/>
    <lineage>
        <taxon>Viruses</taxon>
        <taxon>Duplodnaviria</taxon>
        <taxon>Heunggongvirae</taxon>
        <taxon>Uroviricota</taxon>
        <taxon>Caudoviricetes</taxon>
        <taxon>Saintgironsvirus</taxon>
        <taxon>Saintgironsvirus LE1</taxon>
    </lineage>
</organism>
<dbReference type="EMBL" id="BX571876">
    <property type="protein sequence ID" value="CAE14731.1"/>
    <property type="molecule type" value="Genomic_DNA"/>
</dbReference>
<keyword evidence="2" id="KW-1185">Reference proteome</keyword>
<evidence type="ECO:0000313" key="2">
    <source>
        <dbReference type="Proteomes" id="UP000509470"/>
    </source>
</evidence>
<proteinExistence type="predicted"/>